<dbReference type="Pfam" id="PF00675">
    <property type="entry name" value="Peptidase_M16"/>
    <property type="match status" value="1"/>
</dbReference>
<evidence type="ECO:0000259" key="9">
    <source>
        <dbReference type="Pfam" id="PF00675"/>
    </source>
</evidence>
<keyword evidence="4" id="KW-0479">Metal-binding</keyword>
<feature type="domain" description="Peptidase M16 C-terminal" evidence="10">
    <location>
        <begin position="197"/>
        <end position="376"/>
    </location>
</feature>
<dbReference type="InterPro" id="IPR001431">
    <property type="entry name" value="Pept_M16_Zn_BS"/>
</dbReference>
<dbReference type="InterPro" id="IPR011765">
    <property type="entry name" value="Pept_M16_N"/>
</dbReference>
<dbReference type="InterPro" id="IPR007863">
    <property type="entry name" value="Peptidase_M16_C"/>
</dbReference>
<comment type="similarity">
    <text evidence="2 8">Belongs to the peptidase M16 family.</text>
</comment>
<evidence type="ECO:0000256" key="5">
    <source>
        <dbReference type="ARBA" id="ARBA00022801"/>
    </source>
</evidence>
<dbReference type="GO" id="GO:0004222">
    <property type="term" value="F:metalloendopeptidase activity"/>
    <property type="evidence" value="ECO:0007669"/>
    <property type="project" value="InterPro"/>
</dbReference>
<keyword evidence="3 11" id="KW-0645">Protease</keyword>
<evidence type="ECO:0000313" key="11">
    <source>
        <dbReference type="EMBL" id="PRY53190.1"/>
    </source>
</evidence>
<reference evidence="11 12" key="1">
    <citation type="submission" date="2018-03" db="EMBL/GenBank/DDBJ databases">
        <title>Genomic Encyclopedia of Type Strains, Phase III (KMG-III): the genomes of soil and plant-associated and newly described type strains.</title>
        <authorList>
            <person name="Whitman W."/>
        </authorList>
    </citation>
    <scope>NUCLEOTIDE SEQUENCE [LARGE SCALE GENOMIC DNA]</scope>
    <source>
        <strain evidence="11 12">CGMCC 1.9313</strain>
    </source>
</reference>
<protein>
    <submittedName>
        <fullName evidence="11">Zinc protease</fullName>
    </submittedName>
</protein>
<evidence type="ECO:0000259" key="10">
    <source>
        <dbReference type="Pfam" id="PF05193"/>
    </source>
</evidence>
<evidence type="ECO:0000256" key="4">
    <source>
        <dbReference type="ARBA" id="ARBA00022723"/>
    </source>
</evidence>
<dbReference type="InterPro" id="IPR011249">
    <property type="entry name" value="Metalloenz_LuxS/M16"/>
</dbReference>
<dbReference type="PANTHER" id="PTHR43690:SF34">
    <property type="entry name" value="ZINC PROTEASE PQQL-LIKE"/>
    <property type="match status" value="1"/>
</dbReference>
<dbReference type="Proteomes" id="UP000238034">
    <property type="component" value="Unassembled WGS sequence"/>
</dbReference>
<accession>A0A2T0U5L2</accession>
<dbReference type="Gene3D" id="3.30.830.10">
    <property type="entry name" value="Metalloenzyme, LuxS/M16 peptidase-like"/>
    <property type="match status" value="4"/>
</dbReference>
<evidence type="ECO:0000256" key="6">
    <source>
        <dbReference type="ARBA" id="ARBA00022833"/>
    </source>
</evidence>
<evidence type="ECO:0000256" key="3">
    <source>
        <dbReference type="ARBA" id="ARBA00022670"/>
    </source>
</evidence>
<dbReference type="GO" id="GO:0006508">
    <property type="term" value="P:proteolysis"/>
    <property type="evidence" value="ECO:0007669"/>
    <property type="project" value="UniProtKB-KW"/>
</dbReference>
<sequence length="930" mass="104032">MLVALGSSTLPSSAQTKLPLDPQVKTGKLANGFTYYIRKNTEPKARVQLYLAIKAGSILENDDQRGLAHFMEHMSFNGTKNFPKNELVSYLQKSGVRFGADLNAYTSFDETVYQLPLPTDDPQLLKNGMQIMRDWAQDALLDADEIEKERGVVLEEKRLGKGAQQRMQDKYLPTILNSSRYANRLPIGTDEVLKGFKAETITQFYKDWYRPNLQALIVVGDIDVAQIEKMIMDKFADLKNPSKERKRIDYKIPLLNKNQFVAVTDKEMQYTVAQVIIKHPEKEIKTTSDLRHNIIRSLYNQMMGARFGELMKQAEPPFLQGGSSISSFLAGLDAASAVVVAKPGELEKGFNAVFTEVERVRKHGFTATELERAKASYMSGMEAALKEKDKTNSASYVQEYLQLFLKGTASPGIDYEYNFAKKEIPRIALNEVNSLTRQYLTENNRDVIIMAPDKEKESLPTEARVRSWIQSIAGSSIAAYVDQVSDKPLMAQAPVAGKVVSETKNEKLGFTELTLSNGVKVVLKPTDFKNDEILISAFSPGGTSLYPDSLYETASFASSIVARSGIASFNSIQLPKLLNGKRVSVSPYITERTEGISAFAAPKDLEIAMQLIHLYFTEPRMDKDIFQSTMQQQRGALANRANDPNSVFGDTISAVLGNYSIRRTGPSIEKLNMVREGKLLNIYKDRFADASDFTFTFVGNFELEQIKPLLATYLGSLPSTSRVEEARDLNINTPEGLITKKVYKGQEPKATVRLVFSGFYEYNEDNNNQIQALGEVLQIKLIERLRELESGVYSPGARAGYSKFPKNRYSFTVSFGCGPENVERLIAATLDEIEKIKTKGADASDVDKFLAEERRTTELQLKQNSFWSSYLSSAYQLKDDPEEILTYLDSLKKITPESLKAAANKYLSGKNMIKLILLPESETAVKAKAN</sequence>
<name>A0A2T0U5L2_9SPHI</name>
<keyword evidence="12" id="KW-1185">Reference proteome</keyword>
<comment type="caution">
    <text evidence="11">The sequence shown here is derived from an EMBL/GenBank/DDBJ whole genome shotgun (WGS) entry which is preliminary data.</text>
</comment>
<dbReference type="AlphaFoldDB" id="A0A2T0U5L2"/>
<dbReference type="Pfam" id="PF05193">
    <property type="entry name" value="Peptidase_M16_C"/>
    <property type="match status" value="2"/>
</dbReference>
<feature type="domain" description="Peptidase M16 C-terminal" evidence="10">
    <location>
        <begin position="679"/>
        <end position="848"/>
    </location>
</feature>
<dbReference type="PANTHER" id="PTHR43690">
    <property type="entry name" value="NARDILYSIN"/>
    <property type="match status" value="1"/>
</dbReference>
<evidence type="ECO:0000256" key="7">
    <source>
        <dbReference type="ARBA" id="ARBA00023049"/>
    </source>
</evidence>
<dbReference type="GO" id="GO:0046872">
    <property type="term" value="F:metal ion binding"/>
    <property type="evidence" value="ECO:0007669"/>
    <property type="project" value="UniProtKB-KW"/>
</dbReference>
<dbReference type="PROSITE" id="PS00143">
    <property type="entry name" value="INSULINASE"/>
    <property type="match status" value="1"/>
</dbReference>
<organism evidence="11 12">
    <name type="scientific">Arcticibacter pallidicorallinus</name>
    <dbReference type="NCBI Taxonomy" id="1259464"/>
    <lineage>
        <taxon>Bacteria</taxon>
        <taxon>Pseudomonadati</taxon>
        <taxon>Bacteroidota</taxon>
        <taxon>Sphingobacteriia</taxon>
        <taxon>Sphingobacteriales</taxon>
        <taxon>Sphingobacteriaceae</taxon>
        <taxon>Arcticibacter</taxon>
    </lineage>
</organism>
<keyword evidence="5" id="KW-0378">Hydrolase</keyword>
<dbReference type="InterPro" id="IPR050626">
    <property type="entry name" value="Peptidase_M16"/>
</dbReference>
<dbReference type="SUPFAM" id="SSF63411">
    <property type="entry name" value="LuxS/MPP-like metallohydrolase"/>
    <property type="match status" value="4"/>
</dbReference>
<dbReference type="EMBL" id="PVTH01000004">
    <property type="protein sequence ID" value="PRY53190.1"/>
    <property type="molecule type" value="Genomic_DNA"/>
</dbReference>
<feature type="domain" description="Peptidase M16 N-terminal" evidence="9">
    <location>
        <begin position="39"/>
        <end position="158"/>
    </location>
</feature>
<evidence type="ECO:0000256" key="1">
    <source>
        <dbReference type="ARBA" id="ARBA00001947"/>
    </source>
</evidence>
<proteinExistence type="inferred from homology"/>
<evidence type="ECO:0000313" key="12">
    <source>
        <dbReference type="Proteomes" id="UP000238034"/>
    </source>
</evidence>
<keyword evidence="6" id="KW-0862">Zinc</keyword>
<gene>
    <name evidence="11" type="ORF">B0I27_104200</name>
</gene>
<evidence type="ECO:0000256" key="2">
    <source>
        <dbReference type="ARBA" id="ARBA00007261"/>
    </source>
</evidence>
<comment type="cofactor">
    <cofactor evidence="1">
        <name>Zn(2+)</name>
        <dbReference type="ChEBI" id="CHEBI:29105"/>
    </cofactor>
</comment>
<evidence type="ECO:0000256" key="8">
    <source>
        <dbReference type="RuleBase" id="RU004447"/>
    </source>
</evidence>
<keyword evidence="7" id="KW-0482">Metalloprotease</keyword>